<sequence length="189" mass="20108">MTTDTLARLEAADAEFRKLKKSLEARLRKQLETELSAAKGRRDLIAYVANQEEGHSIASMLPSFHTTDRRTAYDSIAAGKIISVGGEVVADVDGEIAVVTEFTATDAGTIIIRPAAGTLAPLLSALGHDDPTSAPTEAEFQITGGRLTAVTPSWTPESGRNPVVALVQGEDATYRTRVLDWARSMGLAA</sequence>
<evidence type="ECO:0000313" key="1">
    <source>
        <dbReference type="EMBL" id="MBB4667070.1"/>
    </source>
</evidence>
<reference evidence="1 2" key="1">
    <citation type="submission" date="2020-08" db="EMBL/GenBank/DDBJ databases">
        <title>Sequencing the genomes of 1000 actinobacteria strains.</title>
        <authorList>
            <person name="Klenk H.-P."/>
        </authorList>
    </citation>
    <scope>NUCLEOTIDE SEQUENCE [LARGE SCALE GENOMIC DNA]</scope>
    <source>
        <strain evidence="1 2">DSM 24947</strain>
    </source>
</reference>
<proteinExistence type="predicted"/>
<gene>
    <name evidence="1" type="ORF">BKA24_001779</name>
</gene>
<organism evidence="1 2">
    <name type="scientific">Microbacterium marinum</name>
    <dbReference type="NCBI Taxonomy" id="421115"/>
    <lineage>
        <taxon>Bacteria</taxon>
        <taxon>Bacillati</taxon>
        <taxon>Actinomycetota</taxon>
        <taxon>Actinomycetes</taxon>
        <taxon>Micrococcales</taxon>
        <taxon>Microbacteriaceae</taxon>
        <taxon>Microbacterium</taxon>
    </lineage>
</organism>
<name>A0A7W7FJ50_9MICO</name>
<dbReference type="AlphaFoldDB" id="A0A7W7FJ50"/>
<dbReference type="Proteomes" id="UP000573729">
    <property type="component" value="Unassembled WGS sequence"/>
</dbReference>
<keyword evidence="2" id="KW-1185">Reference proteome</keyword>
<accession>A0A7W7FJ50</accession>
<protein>
    <submittedName>
        <fullName evidence="1">Uncharacterized protein</fullName>
    </submittedName>
</protein>
<dbReference type="EMBL" id="JACHMD010000001">
    <property type="protein sequence ID" value="MBB4667070.1"/>
    <property type="molecule type" value="Genomic_DNA"/>
</dbReference>
<dbReference type="RefSeq" id="WP_184217222.1">
    <property type="nucleotide sequence ID" value="NZ_JACHMD010000001.1"/>
</dbReference>
<comment type="caution">
    <text evidence="1">The sequence shown here is derived from an EMBL/GenBank/DDBJ whole genome shotgun (WGS) entry which is preliminary data.</text>
</comment>
<evidence type="ECO:0000313" key="2">
    <source>
        <dbReference type="Proteomes" id="UP000573729"/>
    </source>
</evidence>